<name>A0ABV1N9N2_9GAMM</name>
<evidence type="ECO:0000313" key="4">
    <source>
        <dbReference type="EMBL" id="MEQ6890454.1"/>
    </source>
</evidence>
<gene>
    <name evidence="4" type="ORF">ABE957_17405</name>
</gene>
<keyword evidence="5" id="KW-1185">Reference proteome</keyword>
<keyword evidence="2" id="KW-1277">Toxin-antitoxin system</keyword>
<accession>A0ABV1N9N2</accession>
<dbReference type="Proteomes" id="UP001472978">
    <property type="component" value="Unassembled WGS sequence"/>
</dbReference>
<comment type="similarity">
    <text evidence="1">Belongs to the ribosome association toxin RatA family.</text>
</comment>
<dbReference type="EMBL" id="JBEGCI010000022">
    <property type="protein sequence ID" value="MEQ6890454.1"/>
    <property type="molecule type" value="Genomic_DNA"/>
</dbReference>
<dbReference type="RefSeq" id="WP_349759936.1">
    <property type="nucleotide sequence ID" value="NZ_JBEGCI010000022.1"/>
</dbReference>
<evidence type="ECO:0000256" key="2">
    <source>
        <dbReference type="ARBA" id="ARBA00022649"/>
    </source>
</evidence>
<evidence type="ECO:0000256" key="1">
    <source>
        <dbReference type="ARBA" id="ARBA00008918"/>
    </source>
</evidence>
<organism evidence="4 5">
    <name type="scientific">Halomonas pelophila</name>
    <dbReference type="NCBI Taxonomy" id="3151122"/>
    <lineage>
        <taxon>Bacteria</taxon>
        <taxon>Pseudomonadati</taxon>
        <taxon>Pseudomonadota</taxon>
        <taxon>Gammaproteobacteria</taxon>
        <taxon>Oceanospirillales</taxon>
        <taxon>Halomonadaceae</taxon>
        <taxon>Halomonas</taxon>
    </lineage>
</organism>
<reference evidence="4 5" key="1">
    <citation type="submission" date="2024-05" db="EMBL/GenBank/DDBJ databases">
        <title>Halomonas sp. CS7 16S ribosomal RNA gene Genome sequencing and assembly.</title>
        <authorList>
            <person name="Yook S."/>
        </authorList>
    </citation>
    <scope>NUCLEOTIDE SEQUENCE [LARGE SCALE GENOMIC DNA]</scope>
    <source>
        <strain evidence="4 5">CS7</strain>
    </source>
</reference>
<protein>
    <submittedName>
        <fullName evidence="4">SRPBCC family protein</fullName>
    </submittedName>
</protein>
<dbReference type="InterPro" id="IPR005031">
    <property type="entry name" value="COQ10_START"/>
</dbReference>
<feature type="domain" description="Coenzyme Q-binding protein COQ10 START" evidence="3">
    <location>
        <begin position="19"/>
        <end position="136"/>
    </location>
</feature>
<evidence type="ECO:0000259" key="3">
    <source>
        <dbReference type="Pfam" id="PF03364"/>
    </source>
</evidence>
<sequence>MTRHSRPTELCYLTTWWFEAPLDRVYQALVDTGDWPAWWKSLRAVEELAPGDARGIGRRYRYRWRSRMGYRLCFEVRVTRVVPGRLIEGVAHGDVRGIGRWLLSEAQGVTRVRYEWRVRPVRPWMALIAPLAEPMFAWNHHAVMRDGALGLARWLDVPLLAIDRQ</sequence>
<dbReference type="Gene3D" id="3.30.530.20">
    <property type="match status" value="1"/>
</dbReference>
<dbReference type="SUPFAM" id="SSF55961">
    <property type="entry name" value="Bet v1-like"/>
    <property type="match status" value="1"/>
</dbReference>
<comment type="caution">
    <text evidence="4">The sequence shown here is derived from an EMBL/GenBank/DDBJ whole genome shotgun (WGS) entry which is preliminary data.</text>
</comment>
<dbReference type="InterPro" id="IPR023393">
    <property type="entry name" value="START-like_dom_sf"/>
</dbReference>
<dbReference type="Pfam" id="PF03364">
    <property type="entry name" value="Polyketide_cyc"/>
    <property type="match status" value="1"/>
</dbReference>
<evidence type="ECO:0000313" key="5">
    <source>
        <dbReference type="Proteomes" id="UP001472978"/>
    </source>
</evidence>
<proteinExistence type="inferred from homology"/>